<dbReference type="SUPFAM" id="SSF55424">
    <property type="entry name" value="FAD/NAD-linked reductases, dimerisation (C-terminal) domain"/>
    <property type="match status" value="1"/>
</dbReference>
<dbReference type="InterPro" id="IPR012999">
    <property type="entry name" value="Pyr_OxRdtase_I_AS"/>
</dbReference>
<evidence type="ECO:0000256" key="3">
    <source>
        <dbReference type="ARBA" id="ARBA00012608"/>
    </source>
</evidence>
<dbReference type="InterPro" id="IPR036188">
    <property type="entry name" value="FAD/NAD-bd_sf"/>
</dbReference>
<dbReference type="Pfam" id="PF07992">
    <property type="entry name" value="Pyr_redox_2"/>
    <property type="match status" value="1"/>
</dbReference>
<dbReference type="SUPFAM" id="SSF51905">
    <property type="entry name" value="FAD/NAD(P)-binding domain"/>
    <property type="match status" value="1"/>
</dbReference>
<keyword evidence="7 13" id="KW-0274">FAD</keyword>
<keyword evidence="9 13" id="KW-0520">NAD</keyword>
<evidence type="ECO:0000256" key="12">
    <source>
        <dbReference type="ARBA" id="ARBA00049187"/>
    </source>
</evidence>
<name>A0ABV2A9A4_9GAMM</name>
<evidence type="ECO:0000256" key="5">
    <source>
        <dbReference type="ARBA" id="ARBA00022490"/>
    </source>
</evidence>
<dbReference type="PRINTS" id="PR00368">
    <property type="entry name" value="FADPNR"/>
</dbReference>
<evidence type="ECO:0000256" key="6">
    <source>
        <dbReference type="ARBA" id="ARBA00022630"/>
    </source>
</evidence>
<comment type="caution">
    <text evidence="16">The sequence shown here is derived from an EMBL/GenBank/DDBJ whole genome shotgun (WGS) entry which is preliminary data.</text>
</comment>
<accession>A0ABV2A9A4</accession>
<evidence type="ECO:0000256" key="11">
    <source>
        <dbReference type="ARBA" id="ARBA00023284"/>
    </source>
</evidence>
<evidence type="ECO:0000259" key="15">
    <source>
        <dbReference type="Pfam" id="PF07992"/>
    </source>
</evidence>
<dbReference type="InterPro" id="IPR016156">
    <property type="entry name" value="FAD/NAD-linked_Rdtase_dimer_sf"/>
</dbReference>
<evidence type="ECO:0000256" key="1">
    <source>
        <dbReference type="ARBA" id="ARBA00004496"/>
    </source>
</evidence>
<comment type="catalytic activity">
    <reaction evidence="12 13">
        <text>N(6)-[(R)-dihydrolipoyl]-L-lysyl-[protein] + NAD(+) = N(6)-[(R)-lipoyl]-L-lysyl-[protein] + NADH + H(+)</text>
        <dbReference type="Rhea" id="RHEA:15045"/>
        <dbReference type="Rhea" id="RHEA-COMP:10474"/>
        <dbReference type="Rhea" id="RHEA-COMP:10475"/>
        <dbReference type="ChEBI" id="CHEBI:15378"/>
        <dbReference type="ChEBI" id="CHEBI:57540"/>
        <dbReference type="ChEBI" id="CHEBI:57945"/>
        <dbReference type="ChEBI" id="CHEBI:83099"/>
        <dbReference type="ChEBI" id="CHEBI:83100"/>
        <dbReference type="EC" id="1.8.1.4"/>
    </reaction>
</comment>
<dbReference type="Gene3D" id="3.50.50.60">
    <property type="entry name" value="FAD/NAD(P)-binding domain"/>
    <property type="match status" value="2"/>
</dbReference>
<evidence type="ECO:0000256" key="4">
    <source>
        <dbReference type="ARBA" id="ARBA00016961"/>
    </source>
</evidence>
<dbReference type="InterPro" id="IPR050151">
    <property type="entry name" value="Class-I_Pyr_Nuc-Dis_Oxidored"/>
</dbReference>
<dbReference type="InterPro" id="IPR001100">
    <property type="entry name" value="Pyr_nuc-diS_OxRdtase"/>
</dbReference>
<evidence type="ECO:0000259" key="14">
    <source>
        <dbReference type="Pfam" id="PF02852"/>
    </source>
</evidence>
<evidence type="ECO:0000256" key="2">
    <source>
        <dbReference type="ARBA" id="ARBA00007532"/>
    </source>
</evidence>
<dbReference type="EMBL" id="JBEPIJ010000004">
    <property type="protein sequence ID" value="MES0873451.1"/>
    <property type="molecule type" value="Genomic_DNA"/>
</dbReference>
<dbReference type="EC" id="1.8.1.4" evidence="3 13"/>
<evidence type="ECO:0000256" key="8">
    <source>
        <dbReference type="ARBA" id="ARBA00023002"/>
    </source>
</evidence>
<gene>
    <name evidence="16" type="primary">lpdA</name>
    <name evidence="16" type="ORF">ABSH63_05435</name>
</gene>
<comment type="miscellaneous">
    <text evidence="13">The active site is a redox-active disulfide bond.</text>
</comment>
<comment type="cofactor">
    <cofactor evidence="13">
        <name>FAD</name>
        <dbReference type="ChEBI" id="CHEBI:57692"/>
    </cofactor>
    <text evidence="13">Binds 1 FAD per subunit.</text>
</comment>
<proteinExistence type="inferred from homology"/>
<dbReference type="RefSeq" id="WP_352888133.1">
    <property type="nucleotide sequence ID" value="NZ_JBEPIJ010000004.1"/>
</dbReference>
<evidence type="ECO:0000313" key="17">
    <source>
        <dbReference type="Proteomes" id="UP001465331"/>
    </source>
</evidence>
<dbReference type="Gene3D" id="3.30.390.30">
    <property type="match status" value="1"/>
</dbReference>
<dbReference type="InterPro" id="IPR006258">
    <property type="entry name" value="Lipoamide_DH"/>
</dbReference>
<feature type="domain" description="FAD/NAD(P)-binding" evidence="15">
    <location>
        <begin position="5"/>
        <end position="334"/>
    </location>
</feature>
<evidence type="ECO:0000256" key="7">
    <source>
        <dbReference type="ARBA" id="ARBA00022827"/>
    </source>
</evidence>
<keyword evidence="5" id="KW-0963">Cytoplasm</keyword>
<organism evidence="16 17">
    <name type="scientific">Sinimarinibacterium thermocellulolyticum</name>
    <dbReference type="NCBI Taxonomy" id="3170016"/>
    <lineage>
        <taxon>Bacteria</taxon>
        <taxon>Pseudomonadati</taxon>
        <taxon>Pseudomonadota</taxon>
        <taxon>Gammaproteobacteria</taxon>
        <taxon>Nevskiales</taxon>
        <taxon>Nevskiaceae</taxon>
        <taxon>Sinimarinibacterium</taxon>
    </lineage>
</organism>
<feature type="domain" description="Pyridine nucleotide-disulphide oxidoreductase dimerisation" evidence="14">
    <location>
        <begin position="353"/>
        <end position="461"/>
    </location>
</feature>
<dbReference type="NCBIfam" id="TIGR01350">
    <property type="entry name" value="lipoamide_DH"/>
    <property type="match status" value="1"/>
</dbReference>
<dbReference type="PRINTS" id="PR00411">
    <property type="entry name" value="PNDRDTASEI"/>
</dbReference>
<dbReference type="Pfam" id="PF02852">
    <property type="entry name" value="Pyr_redox_dim"/>
    <property type="match status" value="1"/>
</dbReference>
<evidence type="ECO:0000256" key="13">
    <source>
        <dbReference type="RuleBase" id="RU003692"/>
    </source>
</evidence>
<keyword evidence="17" id="KW-1185">Reference proteome</keyword>
<dbReference type="Proteomes" id="UP001465331">
    <property type="component" value="Unassembled WGS sequence"/>
</dbReference>
<comment type="subcellular location">
    <subcellularLocation>
        <location evidence="1">Cytoplasm</location>
    </subcellularLocation>
</comment>
<evidence type="ECO:0000256" key="10">
    <source>
        <dbReference type="ARBA" id="ARBA00023157"/>
    </source>
</evidence>
<dbReference type="PIRSF" id="PIRSF000350">
    <property type="entry name" value="Mercury_reductase_MerA"/>
    <property type="match status" value="1"/>
</dbReference>
<dbReference type="PANTHER" id="PTHR22912:SF224">
    <property type="entry name" value="DIHYDROLIPOYL DEHYDROGENASE"/>
    <property type="match status" value="1"/>
</dbReference>
<reference evidence="16 17" key="1">
    <citation type="submission" date="2024-06" db="EMBL/GenBank/DDBJ databases">
        <authorList>
            <person name="Li Z."/>
            <person name="Jiang Y."/>
        </authorList>
    </citation>
    <scope>NUCLEOTIDE SEQUENCE [LARGE SCALE GENOMIC DNA]</scope>
    <source>
        <strain evidence="16 17">HSW-8</strain>
    </source>
</reference>
<keyword evidence="8 13" id="KW-0560">Oxidoreductase</keyword>
<dbReference type="PANTHER" id="PTHR22912">
    <property type="entry name" value="DISULFIDE OXIDOREDUCTASE"/>
    <property type="match status" value="1"/>
</dbReference>
<dbReference type="InterPro" id="IPR004099">
    <property type="entry name" value="Pyr_nucl-diS_OxRdtase_dimer"/>
</dbReference>
<keyword evidence="6 13" id="KW-0285">Flavoprotein</keyword>
<protein>
    <recommendedName>
        <fullName evidence="4 13">Dihydrolipoyl dehydrogenase</fullName>
        <ecNumber evidence="3 13">1.8.1.4</ecNumber>
    </recommendedName>
</protein>
<evidence type="ECO:0000313" key="16">
    <source>
        <dbReference type="EMBL" id="MES0873451.1"/>
    </source>
</evidence>
<evidence type="ECO:0000256" key="9">
    <source>
        <dbReference type="ARBA" id="ARBA00023027"/>
    </source>
</evidence>
<keyword evidence="10" id="KW-1015">Disulfide bond</keyword>
<dbReference type="GO" id="GO:0004148">
    <property type="term" value="F:dihydrolipoyl dehydrogenase (NADH) activity"/>
    <property type="evidence" value="ECO:0007669"/>
    <property type="project" value="UniProtKB-EC"/>
</dbReference>
<dbReference type="PROSITE" id="PS00076">
    <property type="entry name" value="PYRIDINE_REDOX_1"/>
    <property type="match status" value="1"/>
</dbReference>
<sequence>MSNAYDVVVIGGGPAGYPCAIRAAQLGFKTACIDAWLNRDNTPAFGGTCLNAGCIPSKALLESSELYHRMQHEAAAHGIGTGKLELDLAKMQARKDAISKQLTGGIKQLFAANKVTGLQGFGRLLGNGQVEFKAHDGKTEVLKAKHIVIATGSEPVSLKIAPFDGERIVDSWGALEFTEVPKTLGVIGAGVIGVELGSVWNRLGAKTVILEALPNFLPMVDQQIAKEALRHFTKQGLDIRLGAKVLSAKSGKKNVTVEYEVGGESRTETFDKLIVAVGRKPYTKDLGADVAGVALDERGFVKVDAHYKTSAPGIYAVGDVIGGAMLAHKGIEEGVALAEQLAGHHTQVNYKAVPSVIYTAPEVAWVGLSEEQAREKGHEVKTGVGPFAANGRAKAMEQAAGSIKIIADAKTDRILGVHMVGPYVSELLAEAVLALEFAATCEDLALTMHGHPTLSENLHEAVLLVDGRAVHAVNKPKK</sequence>
<dbReference type="InterPro" id="IPR023753">
    <property type="entry name" value="FAD/NAD-binding_dom"/>
</dbReference>
<keyword evidence="11 13" id="KW-0676">Redox-active center</keyword>
<comment type="similarity">
    <text evidence="2 13">Belongs to the class-I pyridine nucleotide-disulfide oxidoreductase family.</text>
</comment>